<reference evidence="3" key="1">
    <citation type="submission" date="2016-10" db="EMBL/GenBank/DDBJ databases">
        <authorList>
            <person name="Varghese N."/>
            <person name="Submissions S."/>
        </authorList>
    </citation>
    <scope>NUCLEOTIDE SEQUENCE [LARGE SCALE GENOMIC DNA]</scope>
    <source>
        <strain evidence="3">M83</strain>
    </source>
</reference>
<dbReference type="Gene3D" id="3.40.190.170">
    <property type="entry name" value="Bacterial extracellular solute-binding protein, family 7"/>
    <property type="match status" value="1"/>
</dbReference>
<dbReference type="AlphaFoldDB" id="A0A1G9VWC2"/>
<dbReference type="InterPro" id="IPR004682">
    <property type="entry name" value="TRAP_DctP"/>
</dbReference>
<dbReference type="InterPro" id="IPR018389">
    <property type="entry name" value="DctP_fam"/>
</dbReference>
<gene>
    <name evidence="2" type="ORF">SAMN05216544_1101</name>
</gene>
<dbReference type="NCBIfam" id="NF037995">
    <property type="entry name" value="TRAP_S1"/>
    <property type="match status" value="1"/>
</dbReference>
<sequence length="340" mass="38106">MKFKKKYLGFLCIILCLIIVGRTFISVKGIENSDKLVIQLAHNQAAGSEIAETIAKFSEFTKEESNDTINVKIFASGVLGTESSEVEMVQAGILDMAKVSSNTLGQFDDRYAIFSIPYLFQSQEHYYTAMRESSEIKNLFTDTREYGFIAIGYYANGSRNFYLKEDKAVTDPSVLSGLKIRSMASTTSMDTIEKMGGTPVPMASSETYASLQQGVVDGAENTELALTVDGHEDLVKSYTYTEHQFSPDIFIISTKTWDKMTEEQRQCLITALEETNDNFVSVYNDMMAEAIEEAESKGVHVYRDIDKTAFIEAVQPIHEEFCAKGEEYKALYDDIQSYAN</sequence>
<keyword evidence="1" id="KW-0732">Signal</keyword>
<evidence type="ECO:0000256" key="1">
    <source>
        <dbReference type="ARBA" id="ARBA00022729"/>
    </source>
</evidence>
<dbReference type="GO" id="GO:0030246">
    <property type="term" value="F:carbohydrate binding"/>
    <property type="evidence" value="ECO:0007669"/>
    <property type="project" value="TreeGrafter"/>
</dbReference>
<dbReference type="OrthoDB" id="9815946at2"/>
<evidence type="ECO:0000313" key="2">
    <source>
        <dbReference type="EMBL" id="SDM76423.1"/>
    </source>
</evidence>
<dbReference type="Proteomes" id="UP000187651">
    <property type="component" value="Unassembled WGS sequence"/>
</dbReference>
<name>A0A1G9VWC2_9FIRM</name>
<dbReference type="GO" id="GO:0055085">
    <property type="term" value="P:transmembrane transport"/>
    <property type="evidence" value="ECO:0007669"/>
    <property type="project" value="InterPro"/>
</dbReference>
<organism evidence="2 3">
    <name type="scientific">Lachnospira pectinoschiza</name>
    <dbReference type="NCBI Taxonomy" id="28052"/>
    <lineage>
        <taxon>Bacteria</taxon>
        <taxon>Bacillati</taxon>
        <taxon>Bacillota</taxon>
        <taxon>Clostridia</taxon>
        <taxon>Lachnospirales</taxon>
        <taxon>Lachnospiraceae</taxon>
        <taxon>Lachnospira</taxon>
    </lineage>
</organism>
<dbReference type="InterPro" id="IPR038404">
    <property type="entry name" value="TRAP_DctP_sf"/>
</dbReference>
<protein>
    <submittedName>
        <fullName evidence="2">Tripartite ATP-independent transporter solute receptor, DctP family</fullName>
    </submittedName>
</protein>
<dbReference type="RefSeq" id="WP_074521285.1">
    <property type="nucleotide sequence ID" value="NZ_FNHZ01000002.1"/>
</dbReference>
<dbReference type="Pfam" id="PF03480">
    <property type="entry name" value="DctP"/>
    <property type="match status" value="1"/>
</dbReference>
<keyword evidence="2" id="KW-0675">Receptor</keyword>
<dbReference type="PANTHER" id="PTHR33376">
    <property type="match status" value="1"/>
</dbReference>
<keyword evidence="3" id="KW-1185">Reference proteome</keyword>
<dbReference type="PANTHER" id="PTHR33376:SF2">
    <property type="entry name" value="DICARBOXYLATE-BINDING PERIPLASMIC PROTEIN"/>
    <property type="match status" value="1"/>
</dbReference>
<evidence type="ECO:0000313" key="3">
    <source>
        <dbReference type="Proteomes" id="UP000187651"/>
    </source>
</evidence>
<accession>A0A1G9VWC2</accession>
<dbReference type="GO" id="GO:0030288">
    <property type="term" value="C:outer membrane-bounded periplasmic space"/>
    <property type="evidence" value="ECO:0007669"/>
    <property type="project" value="InterPro"/>
</dbReference>
<proteinExistence type="predicted"/>
<dbReference type="PIRSF" id="PIRSF006470">
    <property type="entry name" value="DctB"/>
    <property type="match status" value="1"/>
</dbReference>
<dbReference type="EMBL" id="FNHZ01000002">
    <property type="protein sequence ID" value="SDM76423.1"/>
    <property type="molecule type" value="Genomic_DNA"/>
</dbReference>